<accession>A0A7S1F5L5</accession>
<gene>
    <name evidence="2" type="ORF">NSCI0253_LOCUS18828</name>
</gene>
<dbReference type="EMBL" id="HBFQ01026705">
    <property type="protein sequence ID" value="CAD8844478.1"/>
    <property type="molecule type" value="Transcribed_RNA"/>
</dbReference>
<dbReference type="AlphaFoldDB" id="A0A7S1F5L5"/>
<sequence>MAQVLYGSKLFLYWSSACWHCSQVASMSTGEMMQEKDLKEIESLILKMEGLEKEINKKQEQKIFIEEVIAEKQRLCEQAKEEHERRIEKLSNQARRVRGRRGHSADGRAGYAVSEGLVEEPAAHPLEDVDVALLDEALRPDERKRLIGDDLTSLSAEEVEERLALIAEALQEKLKVIRQLSMNMAELEVRRGQSGDVSQDAFQALKSELSAVINLDEC</sequence>
<protein>
    <submittedName>
        <fullName evidence="2">Uncharacterized protein</fullName>
    </submittedName>
</protein>
<evidence type="ECO:0000313" key="2">
    <source>
        <dbReference type="EMBL" id="CAD8844478.1"/>
    </source>
</evidence>
<name>A0A7S1F5L5_NOCSC</name>
<keyword evidence="1" id="KW-0175">Coiled coil</keyword>
<proteinExistence type="predicted"/>
<evidence type="ECO:0000256" key="1">
    <source>
        <dbReference type="SAM" id="Coils"/>
    </source>
</evidence>
<feature type="coiled-coil region" evidence="1">
    <location>
        <begin position="34"/>
        <end position="100"/>
    </location>
</feature>
<reference evidence="2" key="1">
    <citation type="submission" date="2021-01" db="EMBL/GenBank/DDBJ databases">
        <authorList>
            <person name="Corre E."/>
            <person name="Pelletier E."/>
            <person name="Niang G."/>
            <person name="Scheremetjew M."/>
            <person name="Finn R."/>
            <person name="Kale V."/>
            <person name="Holt S."/>
            <person name="Cochrane G."/>
            <person name="Meng A."/>
            <person name="Brown T."/>
            <person name="Cohen L."/>
        </authorList>
    </citation>
    <scope>NUCLEOTIDE SEQUENCE</scope>
</reference>
<organism evidence="2">
    <name type="scientific">Noctiluca scintillans</name>
    <name type="common">Sea sparkle</name>
    <name type="synonym">Red tide dinoflagellate</name>
    <dbReference type="NCBI Taxonomy" id="2966"/>
    <lineage>
        <taxon>Eukaryota</taxon>
        <taxon>Sar</taxon>
        <taxon>Alveolata</taxon>
        <taxon>Dinophyceae</taxon>
        <taxon>Noctilucales</taxon>
        <taxon>Noctilucaceae</taxon>
        <taxon>Noctiluca</taxon>
    </lineage>
</organism>